<evidence type="ECO:0000256" key="3">
    <source>
        <dbReference type="ARBA" id="ARBA00022692"/>
    </source>
</evidence>
<feature type="transmembrane region" description="Helical" evidence="10">
    <location>
        <begin position="342"/>
        <end position="364"/>
    </location>
</feature>
<dbReference type="AlphaFoldDB" id="A0AAV0WF95"/>
<evidence type="ECO:0000256" key="5">
    <source>
        <dbReference type="ARBA" id="ARBA00022989"/>
    </source>
</evidence>
<feature type="transmembrane region" description="Helical" evidence="10">
    <location>
        <begin position="421"/>
        <end position="441"/>
    </location>
</feature>
<keyword evidence="9" id="KW-0807">Transducer</keyword>
<evidence type="ECO:0000256" key="4">
    <source>
        <dbReference type="ARBA" id="ARBA00022729"/>
    </source>
</evidence>
<feature type="chain" id="PRO_5043471635" description="G-protein coupled receptors family 2 profile 2 domain-containing protein" evidence="11">
    <location>
        <begin position="27"/>
        <end position="606"/>
    </location>
</feature>
<reference evidence="13 14" key="1">
    <citation type="submission" date="2023-01" db="EMBL/GenBank/DDBJ databases">
        <authorList>
            <person name="Whitehead M."/>
        </authorList>
    </citation>
    <scope>NUCLEOTIDE SEQUENCE [LARGE SCALE GENOMIC DNA]</scope>
</reference>
<evidence type="ECO:0000256" key="9">
    <source>
        <dbReference type="ARBA" id="ARBA00023224"/>
    </source>
</evidence>
<comment type="subcellular location">
    <subcellularLocation>
        <location evidence="1">Membrane</location>
        <topology evidence="1">Multi-pass membrane protein</topology>
    </subcellularLocation>
</comment>
<dbReference type="PANTHER" id="PTHR47154:SF2">
    <property type="entry name" value="G-PROTEIN COUPLED RECEPTOR MTH-RELATED"/>
    <property type="match status" value="1"/>
</dbReference>
<dbReference type="Proteomes" id="UP001160148">
    <property type="component" value="Unassembled WGS sequence"/>
</dbReference>
<evidence type="ECO:0000256" key="8">
    <source>
        <dbReference type="ARBA" id="ARBA00023170"/>
    </source>
</evidence>
<keyword evidence="6" id="KW-0297">G-protein coupled receptor</keyword>
<feature type="transmembrane region" description="Helical" evidence="10">
    <location>
        <begin position="555"/>
        <end position="574"/>
    </location>
</feature>
<keyword evidence="3 10" id="KW-0812">Transmembrane</keyword>
<feature type="transmembrane region" description="Helical" evidence="10">
    <location>
        <begin position="472"/>
        <end position="495"/>
    </location>
</feature>
<comment type="caution">
    <text evidence="13">The sequence shown here is derived from an EMBL/GenBank/DDBJ whole genome shotgun (WGS) entry which is preliminary data.</text>
</comment>
<comment type="similarity">
    <text evidence="2">Belongs to the G-protein coupled receptor 2 family. Mth subfamily.</text>
</comment>
<evidence type="ECO:0000256" key="11">
    <source>
        <dbReference type="SAM" id="SignalP"/>
    </source>
</evidence>
<dbReference type="GO" id="GO:0005886">
    <property type="term" value="C:plasma membrane"/>
    <property type="evidence" value="ECO:0007669"/>
    <property type="project" value="TreeGrafter"/>
</dbReference>
<organism evidence="13 14">
    <name type="scientific">Macrosiphum euphorbiae</name>
    <name type="common">potato aphid</name>
    <dbReference type="NCBI Taxonomy" id="13131"/>
    <lineage>
        <taxon>Eukaryota</taxon>
        <taxon>Metazoa</taxon>
        <taxon>Ecdysozoa</taxon>
        <taxon>Arthropoda</taxon>
        <taxon>Hexapoda</taxon>
        <taxon>Insecta</taxon>
        <taxon>Pterygota</taxon>
        <taxon>Neoptera</taxon>
        <taxon>Paraneoptera</taxon>
        <taxon>Hemiptera</taxon>
        <taxon>Sternorrhyncha</taxon>
        <taxon>Aphidomorpha</taxon>
        <taxon>Aphidoidea</taxon>
        <taxon>Aphididae</taxon>
        <taxon>Macrosiphini</taxon>
        <taxon>Macrosiphum</taxon>
    </lineage>
</organism>
<evidence type="ECO:0000313" key="13">
    <source>
        <dbReference type="EMBL" id="CAI6354705.1"/>
    </source>
</evidence>
<evidence type="ECO:0000256" key="2">
    <source>
        <dbReference type="ARBA" id="ARBA00008979"/>
    </source>
</evidence>
<evidence type="ECO:0000256" key="7">
    <source>
        <dbReference type="ARBA" id="ARBA00023136"/>
    </source>
</evidence>
<dbReference type="PROSITE" id="PS50261">
    <property type="entry name" value="G_PROTEIN_RECEP_F2_4"/>
    <property type="match status" value="1"/>
</dbReference>
<dbReference type="Gene3D" id="1.20.1070.10">
    <property type="entry name" value="Rhodopsin 7-helix transmembrane proteins"/>
    <property type="match status" value="1"/>
</dbReference>
<accession>A0AAV0WF95</accession>
<keyword evidence="8" id="KW-0675">Receptor</keyword>
<name>A0AAV0WF95_9HEMI</name>
<dbReference type="InterPro" id="IPR051384">
    <property type="entry name" value="Mth_GPCR"/>
</dbReference>
<dbReference type="GO" id="GO:0008528">
    <property type="term" value="F:G protein-coupled peptide receptor activity"/>
    <property type="evidence" value="ECO:0007669"/>
    <property type="project" value="TreeGrafter"/>
</dbReference>
<feature type="transmembrane region" description="Helical" evidence="10">
    <location>
        <begin position="530"/>
        <end position="549"/>
    </location>
</feature>
<keyword evidence="4 11" id="KW-0732">Signal</keyword>
<feature type="transmembrane region" description="Helical" evidence="10">
    <location>
        <begin position="376"/>
        <end position="400"/>
    </location>
</feature>
<evidence type="ECO:0000256" key="10">
    <source>
        <dbReference type="SAM" id="Phobius"/>
    </source>
</evidence>
<dbReference type="InterPro" id="IPR017981">
    <property type="entry name" value="GPCR_2-like_7TM"/>
</dbReference>
<feature type="transmembrane region" description="Helical" evidence="10">
    <location>
        <begin position="310"/>
        <end position="330"/>
    </location>
</feature>
<evidence type="ECO:0000259" key="12">
    <source>
        <dbReference type="PROSITE" id="PS50261"/>
    </source>
</evidence>
<protein>
    <recommendedName>
        <fullName evidence="12">G-protein coupled receptors family 2 profile 2 domain-containing protein</fullName>
    </recommendedName>
</protein>
<gene>
    <name evidence="13" type="ORF">MEUPH1_LOCUS10664</name>
</gene>
<evidence type="ECO:0000313" key="14">
    <source>
        <dbReference type="Proteomes" id="UP001160148"/>
    </source>
</evidence>
<dbReference type="GO" id="GO:0007166">
    <property type="term" value="P:cell surface receptor signaling pathway"/>
    <property type="evidence" value="ECO:0007669"/>
    <property type="project" value="InterPro"/>
</dbReference>
<proteinExistence type="inferred from homology"/>
<evidence type="ECO:0000256" key="1">
    <source>
        <dbReference type="ARBA" id="ARBA00004141"/>
    </source>
</evidence>
<dbReference type="InterPro" id="IPR023311">
    <property type="entry name" value="Methusela_ecto_dom_2"/>
</dbReference>
<keyword evidence="14" id="KW-1185">Reference proteome</keyword>
<sequence>MNAVRSYFATAVAFLVVAIGWWAADAEICCNSSTFASGGGDVCRNKNRTFHTVEAFVGDKSCDDNRTAVPIRKCCPLGQEFLGINCGNAGADGDKLMRRMMQLLRDKFRAEFGAVSDTVMVGYNYEGLVCDAPNNLYDMFEDKIIRLIATSPSDLLFPFCFDVTYYGALWAKVCSRAIPCHNNTCVNSCCSDSRMIVDGPNVPECGHNRKPFTMHAYEIDGDGRQVGRSNKTVLPHPVEFKCSHRDMLEYGFQLSEDDSLYLTYEHRYVPFKEYCVGYSEGIVTDTIVAYICNADTVFMVERTRASSIPIFFRASYVVSAVCLALTLLIYTTLPSFRNIRNYYVKCYLYHQFVSCICVICQMIVGKETKKEKCLLYGYITLFVFISTLCWLNVICLDIYWRIRYNISRNRNTSTSIRSIMYYSYCWGLPSIFVCTGFFFLISHDESLQGLAPIFEVTGYGCFYCHMSDYEGFFFILLPVFVMLAANLILFLLTAIHCSRVKSELNTFNPTDSKTEHFLIYKQKFVMSIKLFLIIGIPYLFTVLSIILRMEGTKWNIIYVASSLQGVLIFITFVAKHQVIMDLRKKFKGSMDHSDPTQTNLNSGSSQ</sequence>
<keyword evidence="7 10" id="KW-0472">Membrane</keyword>
<feature type="signal peptide" evidence="11">
    <location>
        <begin position="1"/>
        <end position="26"/>
    </location>
</feature>
<dbReference type="PANTHER" id="PTHR47154">
    <property type="entry name" value="G-PROTEIN COUPLED RECEPTOR MTH-RELATED"/>
    <property type="match status" value="1"/>
</dbReference>
<dbReference type="EMBL" id="CARXXK010000002">
    <property type="protein sequence ID" value="CAI6354705.1"/>
    <property type="molecule type" value="Genomic_DNA"/>
</dbReference>
<evidence type="ECO:0000256" key="6">
    <source>
        <dbReference type="ARBA" id="ARBA00023040"/>
    </source>
</evidence>
<feature type="domain" description="G-protein coupled receptors family 2 profile 2" evidence="12">
    <location>
        <begin position="308"/>
        <end position="576"/>
    </location>
</feature>
<dbReference type="Gene3D" id="2.170.180.11">
    <property type="entry name" value="Methuselah ectodomain, domain 2"/>
    <property type="match status" value="1"/>
</dbReference>
<dbReference type="CDD" id="cd15039">
    <property type="entry name" value="7tmB3_Methuselah-like"/>
    <property type="match status" value="1"/>
</dbReference>
<keyword evidence="5 10" id="KW-1133">Transmembrane helix</keyword>